<evidence type="ECO:0000256" key="3">
    <source>
        <dbReference type="ARBA" id="ARBA00022448"/>
    </source>
</evidence>
<evidence type="ECO:0000313" key="13">
    <source>
        <dbReference type="EMBL" id="OPJ63430.1"/>
    </source>
</evidence>
<dbReference type="CDD" id="cd12152">
    <property type="entry name" value="F1-ATPase_delta"/>
    <property type="match status" value="1"/>
</dbReference>
<dbReference type="Gene3D" id="2.60.15.10">
    <property type="entry name" value="F0F1 ATP synthase delta/epsilon subunit, N-terminal"/>
    <property type="match status" value="1"/>
</dbReference>
<keyword evidence="14" id="KW-1185">Reference proteome</keyword>
<dbReference type="Proteomes" id="UP000190080">
    <property type="component" value="Unassembled WGS sequence"/>
</dbReference>
<dbReference type="NCBIfam" id="NF009984">
    <property type="entry name" value="PRK13450.1"/>
    <property type="match status" value="1"/>
</dbReference>
<dbReference type="GO" id="GO:0005524">
    <property type="term" value="F:ATP binding"/>
    <property type="evidence" value="ECO:0007669"/>
    <property type="project" value="UniProtKB-UniRule"/>
</dbReference>
<dbReference type="RefSeq" id="WP_079422631.1">
    <property type="nucleotide sequence ID" value="NZ_MZGV01000009.1"/>
</dbReference>
<dbReference type="Pfam" id="PF00401">
    <property type="entry name" value="ATP-synt_DE"/>
    <property type="match status" value="1"/>
</dbReference>
<evidence type="ECO:0000256" key="2">
    <source>
        <dbReference type="ARBA" id="ARBA00005712"/>
    </source>
</evidence>
<dbReference type="SUPFAM" id="SSF51344">
    <property type="entry name" value="Epsilon subunit of F1F0-ATP synthase N-terminal domain"/>
    <property type="match status" value="1"/>
</dbReference>
<keyword evidence="9" id="KW-0375">Hydrogen ion transport</keyword>
<evidence type="ECO:0000313" key="14">
    <source>
        <dbReference type="Proteomes" id="UP000190080"/>
    </source>
</evidence>
<comment type="caution">
    <text evidence="13">The sequence shown here is derived from an EMBL/GenBank/DDBJ whole genome shotgun (WGS) entry which is preliminary data.</text>
</comment>
<dbReference type="GO" id="GO:0046933">
    <property type="term" value="F:proton-transporting ATP synthase activity, rotational mechanism"/>
    <property type="evidence" value="ECO:0007669"/>
    <property type="project" value="UniProtKB-UniRule"/>
</dbReference>
<dbReference type="OrthoDB" id="9804110at2"/>
<keyword evidence="6 9" id="KW-0472">Membrane</keyword>
<evidence type="ECO:0000256" key="4">
    <source>
        <dbReference type="ARBA" id="ARBA00022475"/>
    </source>
</evidence>
<dbReference type="Gene3D" id="1.20.5.440">
    <property type="entry name" value="ATP synthase delta/epsilon subunit, C-terminal domain"/>
    <property type="match status" value="1"/>
</dbReference>
<dbReference type="HAMAP" id="MF_00530">
    <property type="entry name" value="ATP_synth_epsil_bac"/>
    <property type="match status" value="1"/>
</dbReference>
<evidence type="ECO:0000256" key="6">
    <source>
        <dbReference type="ARBA" id="ARBA00023136"/>
    </source>
</evidence>
<name>A0A1V4IUD7_9CLOT</name>
<evidence type="ECO:0000256" key="10">
    <source>
        <dbReference type="RuleBase" id="RU003656"/>
    </source>
</evidence>
<sequence length="137" mass="15512">MSNKFDLTILTPQKQFYKGEATSIKCKGVDGEFEVLSNHMPLVTVLMPWITEISDADGKTRKFFSSDGIIKVEKGKVEVLCSSCEWPEDIDAKRAEEAKKRAESRLKQDDDIDARRAEMALLKSIMRLKLKGTDFHG</sequence>
<dbReference type="GO" id="GO:0045259">
    <property type="term" value="C:proton-transporting ATP synthase complex"/>
    <property type="evidence" value="ECO:0007669"/>
    <property type="project" value="UniProtKB-KW"/>
</dbReference>
<evidence type="ECO:0000259" key="12">
    <source>
        <dbReference type="Pfam" id="PF02823"/>
    </source>
</evidence>
<comment type="function">
    <text evidence="9">Produces ATP from ADP in the presence of a proton gradient across the membrane.</text>
</comment>
<dbReference type="InterPro" id="IPR036794">
    <property type="entry name" value="ATP_F1_dsu/esu_C_sf"/>
</dbReference>
<accession>A0A1V4IUD7</accession>
<dbReference type="STRING" id="1450648.CLORY_12120"/>
<dbReference type="InterPro" id="IPR020547">
    <property type="entry name" value="ATP_synth_F1_esu_C"/>
</dbReference>
<keyword evidence="7 9" id="KW-0139">CF(1)</keyword>
<comment type="similarity">
    <text evidence="2 9 10">Belongs to the ATPase epsilon chain family.</text>
</comment>
<dbReference type="InterPro" id="IPR001469">
    <property type="entry name" value="ATP_synth_F1_dsu/esu"/>
</dbReference>
<dbReference type="SUPFAM" id="SSF46604">
    <property type="entry name" value="Epsilon subunit of F1F0-ATP synthase C-terminal domain"/>
    <property type="match status" value="1"/>
</dbReference>
<gene>
    <name evidence="9 13" type="primary">atpC</name>
    <name evidence="13" type="ORF">CLORY_12120</name>
</gene>
<comment type="subunit">
    <text evidence="9 10">F-type ATPases have 2 components, CF(1) - the catalytic core - and CF(0) - the membrane proton channel. CF(1) has five subunits: alpha(3), beta(3), gamma(1), delta(1), epsilon(1). CF(0) has three main subunits: a, b and c.</text>
</comment>
<evidence type="ECO:0000256" key="8">
    <source>
        <dbReference type="ARBA" id="ARBA00023310"/>
    </source>
</evidence>
<evidence type="ECO:0000259" key="11">
    <source>
        <dbReference type="Pfam" id="PF00401"/>
    </source>
</evidence>
<feature type="domain" description="ATP synthase epsilon subunit C-terminal" evidence="11">
    <location>
        <begin position="88"/>
        <end position="130"/>
    </location>
</feature>
<proteinExistence type="inferred from homology"/>
<dbReference type="PANTHER" id="PTHR13822:SF10">
    <property type="entry name" value="ATP SYNTHASE EPSILON CHAIN, CHLOROPLASTIC"/>
    <property type="match status" value="1"/>
</dbReference>
<comment type="subcellular location">
    <subcellularLocation>
        <location evidence="1 9">Cell membrane</location>
        <topology evidence="1 9">Peripheral membrane protein</topology>
    </subcellularLocation>
</comment>
<keyword evidence="5 9" id="KW-0406">Ion transport</keyword>
<evidence type="ECO:0000256" key="5">
    <source>
        <dbReference type="ARBA" id="ARBA00023065"/>
    </source>
</evidence>
<protein>
    <recommendedName>
        <fullName evidence="9">ATP synthase epsilon chain</fullName>
    </recommendedName>
    <alternativeName>
        <fullName evidence="9">ATP synthase F1 sector epsilon subunit</fullName>
    </alternativeName>
    <alternativeName>
        <fullName evidence="9">F-ATPase epsilon subunit</fullName>
    </alternativeName>
</protein>
<dbReference type="Pfam" id="PF02823">
    <property type="entry name" value="ATP-synt_DE_N"/>
    <property type="match status" value="1"/>
</dbReference>
<dbReference type="AlphaFoldDB" id="A0A1V4IUD7"/>
<keyword evidence="4 9" id="KW-1003">Cell membrane</keyword>
<dbReference type="InterPro" id="IPR036771">
    <property type="entry name" value="ATPsynth_dsu/esu_N"/>
</dbReference>
<keyword evidence="8 9" id="KW-0066">ATP synthesis</keyword>
<organism evidence="13 14">
    <name type="scientific">Clostridium oryzae</name>
    <dbReference type="NCBI Taxonomy" id="1450648"/>
    <lineage>
        <taxon>Bacteria</taxon>
        <taxon>Bacillati</taxon>
        <taxon>Bacillota</taxon>
        <taxon>Clostridia</taxon>
        <taxon>Eubacteriales</taxon>
        <taxon>Clostridiaceae</taxon>
        <taxon>Clostridium</taxon>
    </lineage>
</organism>
<reference evidence="13 14" key="1">
    <citation type="submission" date="2017-03" db="EMBL/GenBank/DDBJ databases">
        <title>Genome sequence of Clostridium oryzae DSM 28571.</title>
        <authorList>
            <person name="Poehlein A."/>
            <person name="Daniel R."/>
        </authorList>
    </citation>
    <scope>NUCLEOTIDE SEQUENCE [LARGE SCALE GENOMIC DNA]</scope>
    <source>
        <strain evidence="13 14">DSM 28571</strain>
    </source>
</reference>
<dbReference type="NCBIfam" id="TIGR01216">
    <property type="entry name" value="ATP_synt_epsi"/>
    <property type="match status" value="1"/>
</dbReference>
<dbReference type="EMBL" id="MZGV01000009">
    <property type="protein sequence ID" value="OPJ63430.1"/>
    <property type="molecule type" value="Genomic_DNA"/>
</dbReference>
<keyword evidence="3 9" id="KW-0813">Transport</keyword>
<dbReference type="InterPro" id="IPR020546">
    <property type="entry name" value="ATP_synth_F1_dsu/esu_N"/>
</dbReference>
<dbReference type="GO" id="GO:0005886">
    <property type="term" value="C:plasma membrane"/>
    <property type="evidence" value="ECO:0007669"/>
    <property type="project" value="UniProtKB-SubCell"/>
</dbReference>
<dbReference type="PANTHER" id="PTHR13822">
    <property type="entry name" value="ATP SYNTHASE DELTA/EPSILON CHAIN"/>
    <property type="match status" value="1"/>
</dbReference>
<evidence type="ECO:0000256" key="7">
    <source>
        <dbReference type="ARBA" id="ARBA00023196"/>
    </source>
</evidence>
<evidence type="ECO:0000256" key="9">
    <source>
        <dbReference type="HAMAP-Rule" id="MF_00530"/>
    </source>
</evidence>
<evidence type="ECO:0000256" key="1">
    <source>
        <dbReference type="ARBA" id="ARBA00004202"/>
    </source>
</evidence>
<feature type="domain" description="ATP synthase F1 complex delta/epsilon subunit N-terminal" evidence="12">
    <location>
        <begin position="5"/>
        <end position="83"/>
    </location>
</feature>